<reference evidence="5 6" key="1">
    <citation type="submission" date="2016-12" db="EMBL/GenBank/DDBJ databases">
        <title>Genome sequencing of Methylocaldum marinum.</title>
        <authorList>
            <person name="Takeuchi M."/>
            <person name="Kamagata Y."/>
            <person name="Hiraoka S."/>
            <person name="Oshima K."/>
            <person name="Hattori M."/>
            <person name="Iwasaki W."/>
        </authorList>
    </citation>
    <scope>NUCLEOTIDE SEQUENCE [LARGE SCALE GENOMIC DNA]</scope>
    <source>
        <strain evidence="5 6">S8</strain>
    </source>
</reference>
<dbReference type="KEGG" id="mmai:sS8_3803"/>
<dbReference type="SUPFAM" id="SSF52540">
    <property type="entry name" value="P-loop containing nucleoside triphosphate hydrolases"/>
    <property type="match status" value="2"/>
</dbReference>
<dbReference type="Pfam" id="PF00271">
    <property type="entry name" value="Helicase_C"/>
    <property type="match status" value="1"/>
</dbReference>
<accession>A0A250KVR3</accession>
<dbReference type="GO" id="GO:0005524">
    <property type="term" value="F:ATP binding"/>
    <property type="evidence" value="ECO:0007669"/>
    <property type="project" value="InterPro"/>
</dbReference>
<evidence type="ECO:0000256" key="2">
    <source>
        <dbReference type="ARBA" id="ARBA00022806"/>
    </source>
</evidence>
<name>A0A250KVR3_9GAMM</name>
<gene>
    <name evidence="5" type="ORF">sS8_3803</name>
</gene>
<dbReference type="PANTHER" id="PTHR10799">
    <property type="entry name" value="SNF2/RAD54 HELICASE FAMILY"/>
    <property type="match status" value="1"/>
</dbReference>
<keyword evidence="2 5" id="KW-0547">Nucleotide-binding</keyword>
<dbReference type="CDD" id="cd18012">
    <property type="entry name" value="DEXQc_arch_SWI2_SNF2"/>
    <property type="match status" value="1"/>
</dbReference>
<evidence type="ECO:0000313" key="5">
    <source>
        <dbReference type="EMBL" id="BBA35740.1"/>
    </source>
</evidence>
<dbReference type="AlphaFoldDB" id="A0A250KVR3"/>
<dbReference type="Pfam" id="PF12419">
    <property type="entry name" value="DUF3670"/>
    <property type="match status" value="1"/>
</dbReference>
<sequence length="1026" mass="117637">MKVLHCTWIPECTDEFVQAGDFWLWIEHGGEPADFSDTANRHPRHLTKAELVAFLEGELGLEISPYERRFHFAPQTVLLPAVDGRPLPGPELESGADDEPVQATLRAWEVDGYRLAHPFKQLGELRFLSAYRTSQTRAGVDLLFWHYFAQSLKSVIVKDRYIPALFYRAMPQEGYEIYAGWEIVSDGYERLIREAVERMPPVCASAGGRVYESTSLLKHCADVLVHRTVVQAASATKLGRKIEGTLLNACRNGAPAGHPWKTDEGVELYRQWLGWRRNLLGRREETDLELVFRLQEASAEDEAWRLEILLSPRRSPDLRLPLAEYWGLSAEGKQSFAEPVGADFEKNLLLGLGQAARIYPKLWEGLDEERPTGVDLSLEEAFLFLQEDAWVLEDAGFTVMVPTWWTPQGRRRARIRLYASRRTPSDAGTRRDMGLHNLISYRYELALGAETIDEAEWERLVESKTPLVRYRGQWLTLDREKMRAMLEFWRKHRSEDAGMSLPELMRKTAEDSDLFEIDPRGTLLEMLEKLRDHSRLQPVDDPPGLMARLRDYQRRGLAWLRYLESLGLNGCLADDMGLGKTVQVIARLVQERVETNPRAPTLLVVPTSVIGNWKKEIERFAPSLRAIVHHGGGRFREIPGFRDICLEHDAVITSYALVRRDEKLFSQIRWARVVLDEAQNIKNPLSAQTKAVLRLNADHRLALTGTPVENRLLDLWSIFNFLNPGYLGKQTQFRQRYELPIQRDNDPAQTETLKQLIEPFVLRRVKTDPNIIKDLPDKVENKQFCHLCKEQASLYEAVVRDVEQHLAMAEGIGRQGLMLSALMRLKQVCNHPAQFLRDGSDFTPERSPKLDRLHDMLTDVIAETESALVFTQFAEVGESLYKYLREVLGCPVFYLHGGTPPAKRERMILEFQDPDTEPGVFILSLKAGGVGITLTKANHVFHFDRWWNPAVEDQATDRAFRIGQRKNVFVHKFITIGTLEERIDRMIEDKKQVASLIVGNDESWLTRLDNEAFKELIALNRQAVME</sequence>
<dbReference type="CDD" id="cd18793">
    <property type="entry name" value="SF2_C_SNF"/>
    <property type="match status" value="1"/>
</dbReference>
<dbReference type="Gene3D" id="3.40.50.300">
    <property type="entry name" value="P-loop containing nucleotide triphosphate hydrolases"/>
    <property type="match status" value="1"/>
</dbReference>
<dbReference type="PROSITE" id="PS51192">
    <property type="entry name" value="HELICASE_ATP_BIND_1"/>
    <property type="match status" value="1"/>
</dbReference>
<dbReference type="Pfam" id="PF00176">
    <property type="entry name" value="SNF2-rel_dom"/>
    <property type="match status" value="1"/>
</dbReference>
<feature type="domain" description="Helicase ATP-binding" evidence="3">
    <location>
        <begin position="561"/>
        <end position="725"/>
    </location>
</feature>
<dbReference type="EMBL" id="AP017928">
    <property type="protein sequence ID" value="BBA35740.1"/>
    <property type="molecule type" value="Genomic_DNA"/>
</dbReference>
<evidence type="ECO:0000259" key="3">
    <source>
        <dbReference type="PROSITE" id="PS51192"/>
    </source>
</evidence>
<dbReference type="InterPro" id="IPR001650">
    <property type="entry name" value="Helicase_C-like"/>
</dbReference>
<dbReference type="InterPro" id="IPR022138">
    <property type="entry name" value="DUF3670"/>
</dbReference>
<dbReference type="Gene3D" id="3.40.50.10810">
    <property type="entry name" value="Tandem AAA-ATPase domain"/>
    <property type="match status" value="1"/>
</dbReference>
<dbReference type="GO" id="GO:0004386">
    <property type="term" value="F:helicase activity"/>
    <property type="evidence" value="ECO:0007669"/>
    <property type="project" value="UniProtKB-KW"/>
</dbReference>
<keyword evidence="1" id="KW-0378">Hydrolase</keyword>
<dbReference type="SMART" id="SM00487">
    <property type="entry name" value="DEXDc"/>
    <property type="match status" value="1"/>
</dbReference>
<dbReference type="SMART" id="SM00490">
    <property type="entry name" value="HELICc"/>
    <property type="match status" value="1"/>
</dbReference>
<organism evidence="5 6">
    <name type="scientific">Methylocaldum marinum</name>
    <dbReference type="NCBI Taxonomy" id="1432792"/>
    <lineage>
        <taxon>Bacteria</taxon>
        <taxon>Pseudomonadati</taxon>
        <taxon>Pseudomonadota</taxon>
        <taxon>Gammaproteobacteria</taxon>
        <taxon>Methylococcales</taxon>
        <taxon>Methylococcaceae</taxon>
        <taxon>Methylocaldum</taxon>
    </lineage>
</organism>
<proteinExistence type="predicted"/>
<dbReference type="InterPro" id="IPR014001">
    <property type="entry name" value="Helicase_ATP-bd"/>
</dbReference>
<evidence type="ECO:0000313" key="6">
    <source>
        <dbReference type="Proteomes" id="UP000266313"/>
    </source>
</evidence>
<keyword evidence="2 5" id="KW-0347">Helicase</keyword>
<keyword evidence="2 5" id="KW-0067">ATP-binding</keyword>
<dbReference type="InterPro" id="IPR027417">
    <property type="entry name" value="P-loop_NTPase"/>
</dbReference>
<dbReference type="OrthoDB" id="9760715at2"/>
<dbReference type="FunFam" id="3.40.50.300:FF:000533">
    <property type="entry name" value="Helicase, Snf2 family"/>
    <property type="match status" value="1"/>
</dbReference>
<protein>
    <submittedName>
        <fullName evidence="5">Similar to Q4BZQ4_CROWT SNF2-related:Helicase</fullName>
    </submittedName>
</protein>
<evidence type="ECO:0000256" key="1">
    <source>
        <dbReference type="ARBA" id="ARBA00022801"/>
    </source>
</evidence>
<keyword evidence="6" id="KW-1185">Reference proteome</keyword>
<dbReference type="PROSITE" id="PS51194">
    <property type="entry name" value="HELICASE_CTER"/>
    <property type="match status" value="1"/>
</dbReference>
<dbReference type="InterPro" id="IPR038718">
    <property type="entry name" value="SNF2-like_sf"/>
</dbReference>
<evidence type="ECO:0000259" key="4">
    <source>
        <dbReference type="PROSITE" id="PS51194"/>
    </source>
</evidence>
<dbReference type="RefSeq" id="WP_119631037.1">
    <property type="nucleotide sequence ID" value="NZ_AP017928.1"/>
</dbReference>
<dbReference type="Proteomes" id="UP000266313">
    <property type="component" value="Chromosome"/>
</dbReference>
<dbReference type="InterPro" id="IPR000330">
    <property type="entry name" value="SNF2_N"/>
</dbReference>
<dbReference type="InterPro" id="IPR049730">
    <property type="entry name" value="SNF2/RAD54-like_C"/>
</dbReference>
<dbReference type="GO" id="GO:0016787">
    <property type="term" value="F:hydrolase activity"/>
    <property type="evidence" value="ECO:0007669"/>
    <property type="project" value="UniProtKB-KW"/>
</dbReference>
<feature type="domain" description="Helicase C-terminal" evidence="4">
    <location>
        <begin position="856"/>
        <end position="1009"/>
    </location>
</feature>